<dbReference type="Proteomes" id="UP000446768">
    <property type="component" value="Unassembled WGS sequence"/>
</dbReference>
<sequence length="454" mass="49461">MSTTIIDSAIFGDIFSTGAMRAVWSDRNRTAKYVQIEAALARVQGRLGIIPQEAADEIVRNCHIDKIDMAKLAEQTRRIGYPILGVVSQINALCRDKLGEFCHWGATTQDITDTATVLQLRDALDLVEAELDGVAAALAALAERHRDTPMIGRSNLQQAVPITFGYKMAGLLSAVERHRERLAQLRPRLLVGEFAGASGTLASLGDGGLPTQQGLMEELGLGQPDIAWHTIRDNIAEVGCFLGLVTATLGKLATDVKLMMQTEVGEVYEPFAHGRGSSSTMPQKRNPISCCYIHANISVVRQHVAALLDANVADHERSTGPWEIEWIVLPEIFCLTAGALAQSRFVLEGLEVDAQRMRANLDMTQGLVASEAVMMGLGPYLGREYAHDLVYDLCRAALQQNRPLLDLLAEHPEITAHLDRAALAELCDPANYLGLSGEMVDRVLRARAARNHSA</sequence>
<dbReference type="InterPro" id="IPR022761">
    <property type="entry name" value="Fumarate_lyase_N"/>
</dbReference>
<protein>
    <recommendedName>
        <fullName evidence="2">3-carboxy-cis,cis-muconate cycloisomerase</fullName>
        <ecNumber evidence="2">5.5.1.2</ecNumber>
    </recommendedName>
</protein>
<keyword evidence="5" id="KW-1185">Reference proteome</keyword>
<evidence type="ECO:0000256" key="2">
    <source>
        <dbReference type="NCBIfam" id="TIGR02426"/>
    </source>
</evidence>
<dbReference type="PANTHER" id="PTHR43172">
    <property type="entry name" value="ADENYLOSUCCINATE LYASE"/>
    <property type="match status" value="1"/>
</dbReference>
<dbReference type="SUPFAM" id="SSF48557">
    <property type="entry name" value="L-aspartase-like"/>
    <property type="match status" value="1"/>
</dbReference>
<dbReference type="InterPro" id="IPR019468">
    <property type="entry name" value="AdenyloSucc_lyase_C"/>
</dbReference>
<dbReference type="Gene3D" id="1.10.40.30">
    <property type="entry name" value="Fumarase/aspartase (C-terminal domain)"/>
    <property type="match status" value="1"/>
</dbReference>
<evidence type="ECO:0000256" key="1">
    <source>
        <dbReference type="ARBA" id="ARBA00034772"/>
    </source>
</evidence>
<dbReference type="GO" id="GO:0019619">
    <property type="term" value="P:3,4-dihydroxybenzoate catabolic process"/>
    <property type="evidence" value="ECO:0007669"/>
    <property type="project" value="InterPro"/>
</dbReference>
<dbReference type="RefSeq" id="WP_154374357.1">
    <property type="nucleotide sequence ID" value="NZ_WKJJ01000007.1"/>
</dbReference>
<dbReference type="SMART" id="SM00998">
    <property type="entry name" value="ADSL_C"/>
    <property type="match status" value="1"/>
</dbReference>
<dbReference type="EMBL" id="WKJJ01000007">
    <property type="protein sequence ID" value="MRV72620.1"/>
    <property type="molecule type" value="Genomic_DNA"/>
</dbReference>
<keyword evidence="4" id="KW-0413">Isomerase</keyword>
<dbReference type="PRINTS" id="PR00149">
    <property type="entry name" value="FUMRATELYASE"/>
</dbReference>
<dbReference type="NCBIfam" id="TIGR02426">
    <property type="entry name" value="protocat_pcaB"/>
    <property type="match status" value="1"/>
</dbReference>
<comment type="similarity">
    <text evidence="1">Belongs to the class-II fumarase/aspartase family.</text>
</comment>
<evidence type="ECO:0000313" key="4">
    <source>
        <dbReference type="EMBL" id="MRV72620.1"/>
    </source>
</evidence>
<reference evidence="4 5" key="1">
    <citation type="submission" date="2019-11" db="EMBL/GenBank/DDBJ databases">
        <title>Novel species isolated from a subtropical stream in China.</title>
        <authorList>
            <person name="Lu H."/>
        </authorList>
    </citation>
    <scope>NUCLEOTIDE SEQUENCE [LARGE SCALE GENOMIC DNA]</scope>
    <source>
        <strain evidence="4 5">FT92W</strain>
    </source>
</reference>
<dbReference type="CDD" id="cd01597">
    <property type="entry name" value="pCLME"/>
    <property type="match status" value="1"/>
</dbReference>
<accession>A0A7X2IMM0</accession>
<dbReference type="FunFam" id="1.20.200.10:FF:000014">
    <property type="entry name" value="3-carboxy-cis,cis-muconate cycloisomerase"/>
    <property type="match status" value="1"/>
</dbReference>
<feature type="domain" description="Adenylosuccinate lyase C-terminal" evidence="3">
    <location>
        <begin position="365"/>
        <end position="444"/>
    </location>
</feature>
<dbReference type="EC" id="5.5.1.2" evidence="2"/>
<evidence type="ECO:0000313" key="5">
    <source>
        <dbReference type="Proteomes" id="UP000446768"/>
    </source>
</evidence>
<dbReference type="Pfam" id="PF00206">
    <property type="entry name" value="Lyase_1"/>
    <property type="match status" value="1"/>
</dbReference>
<dbReference type="InterPro" id="IPR012789">
    <property type="entry name" value="Protocat_PcaB-like"/>
</dbReference>
<dbReference type="PANTHER" id="PTHR43172:SF2">
    <property type="entry name" value="ADENYLOSUCCINATE LYASE C-TERMINAL DOMAIN-CONTAINING PROTEIN"/>
    <property type="match status" value="1"/>
</dbReference>
<dbReference type="PRINTS" id="PR00145">
    <property type="entry name" value="ARGSUCLYASE"/>
</dbReference>
<gene>
    <name evidence="4" type="primary">pcaB</name>
    <name evidence="4" type="ORF">GJ700_12975</name>
</gene>
<dbReference type="Pfam" id="PF10397">
    <property type="entry name" value="ADSL_C"/>
    <property type="match status" value="1"/>
</dbReference>
<comment type="caution">
    <text evidence="4">The sequence shown here is derived from an EMBL/GenBank/DDBJ whole genome shotgun (WGS) entry which is preliminary data.</text>
</comment>
<dbReference type="Gene3D" id="1.20.200.10">
    <property type="entry name" value="Fumarase/aspartase (Central domain)"/>
    <property type="match status" value="1"/>
</dbReference>
<dbReference type="InterPro" id="IPR008948">
    <property type="entry name" value="L-Aspartase-like"/>
</dbReference>
<name>A0A7X2IMM0_9BURK</name>
<dbReference type="InterPro" id="IPR000362">
    <property type="entry name" value="Fumarate_lyase_fam"/>
</dbReference>
<evidence type="ECO:0000259" key="3">
    <source>
        <dbReference type="SMART" id="SM00998"/>
    </source>
</evidence>
<organism evidence="4 5">
    <name type="scientific">Pseudoduganella rivuli</name>
    <dbReference type="NCBI Taxonomy" id="2666085"/>
    <lineage>
        <taxon>Bacteria</taxon>
        <taxon>Pseudomonadati</taxon>
        <taxon>Pseudomonadota</taxon>
        <taxon>Betaproteobacteria</taxon>
        <taxon>Burkholderiales</taxon>
        <taxon>Oxalobacteraceae</taxon>
        <taxon>Telluria group</taxon>
        <taxon>Pseudoduganella</taxon>
    </lineage>
</organism>
<dbReference type="GO" id="GO:0047472">
    <property type="term" value="F:3-carboxy-cis,cis-muconate cycloisomerase activity"/>
    <property type="evidence" value="ECO:0007669"/>
    <property type="project" value="UniProtKB-UniRule"/>
</dbReference>
<dbReference type="AlphaFoldDB" id="A0A7X2IMM0"/>
<proteinExistence type="inferred from homology"/>